<dbReference type="InterPro" id="IPR052542">
    <property type="entry name" value="Cholesterol_Oxidase"/>
</dbReference>
<protein>
    <submittedName>
        <fullName evidence="6">Alpha/beta hydrolase</fullName>
    </submittedName>
</protein>
<dbReference type="RefSeq" id="WP_258423552.1">
    <property type="nucleotide sequence ID" value="NZ_JANSUY010000009.1"/>
</dbReference>
<dbReference type="AlphaFoldDB" id="A0A9X2P6G2"/>
<gene>
    <name evidence="6" type="ORF">NU887_11650</name>
</gene>
<evidence type="ECO:0000256" key="3">
    <source>
        <dbReference type="ARBA" id="ARBA00022630"/>
    </source>
</evidence>
<accession>A0A9X2P6G2</accession>
<dbReference type="GO" id="GO:0016491">
    <property type="term" value="F:oxidoreductase activity"/>
    <property type="evidence" value="ECO:0007669"/>
    <property type="project" value="UniProtKB-KW"/>
</dbReference>
<dbReference type="PANTHER" id="PTHR47470:SF1">
    <property type="entry name" value="FAD-DEPENDENT OXIDOREDUCTASE 2 FAD BINDING DOMAIN-CONTAINING PROTEIN"/>
    <property type="match status" value="1"/>
</dbReference>
<proteinExistence type="inferred from homology"/>
<keyword evidence="7" id="KW-1185">Reference proteome</keyword>
<comment type="caution">
    <text evidence="6">The sequence shown here is derived from an EMBL/GenBank/DDBJ whole genome shotgun (WGS) entry which is preliminary data.</text>
</comment>
<dbReference type="GO" id="GO:0016787">
    <property type="term" value="F:hydrolase activity"/>
    <property type="evidence" value="ECO:0007669"/>
    <property type="project" value="UniProtKB-KW"/>
</dbReference>
<keyword evidence="6" id="KW-0378">Hydrolase</keyword>
<sequence>MEQLFDIIEFEALDGFPCNLWHYKKSGNTKGPVLLVHGAGVRANIFNAPTDKNIIQALAEEGYDVWLENWRASIDLKPNEWNLDIVAENDHPAAVRKIVELTGYKEIKVIIHCQGSTSFMISYVKGLLPEVKTIISNAVSLHPVVPKFSVFKINFLVPIVSLMFDYLNPQWGLNAPDFKTKMLRKLVKVTHPENDTMVGKFVSFTYGSGFPALWLLENLNEETKNWIQQEFANVPLTFFKHIQKCIRKGVLIPLDANNGQSHAPDNFKPEARIVLFGGMKNLCFLPDSQQNTFGYLERVDPGVHQLYLLENYSHLDVFFGKNSHVDVFPLMIAELNKP</sequence>
<evidence type="ECO:0000256" key="4">
    <source>
        <dbReference type="ARBA" id="ARBA00022827"/>
    </source>
</evidence>
<evidence type="ECO:0000313" key="7">
    <source>
        <dbReference type="Proteomes" id="UP001142175"/>
    </source>
</evidence>
<evidence type="ECO:0000256" key="2">
    <source>
        <dbReference type="ARBA" id="ARBA00010790"/>
    </source>
</evidence>
<dbReference type="EMBL" id="JANSUY010000009">
    <property type="protein sequence ID" value="MCR9015691.1"/>
    <property type="molecule type" value="Genomic_DNA"/>
</dbReference>
<dbReference type="Proteomes" id="UP001142175">
    <property type="component" value="Unassembled WGS sequence"/>
</dbReference>
<keyword evidence="3" id="KW-0285">Flavoprotein</keyword>
<dbReference type="PANTHER" id="PTHR47470">
    <property type="entry name" value="CHOLESTEROL OXIDASE"/>
    <property type="match status" value="1"/>
</dbReference>
<evidence type="ECO:0000256" key="5">
    <source>
        <dbReference type="ARBA" id="ARBA00023002"/>
    </source>
</evidence>
<dbReference type="SUPFAM" id="SSF53474">
    <property type="entry name" value="alpha/beta-Hydrolases"/>
    <property type="match status" value="1"/>
</dbReference>
<keyword evidence="5" id="KW-0560">Oxidoreductase</keyword>
<evidence type="ECO:0000313" key="6">
    <source>
        <dbReference type="EMBL" id="MCR9015691.1"/>
    </source>
</evidence>
<evidence type="ECO:0000256" key="1">
    <source>
        <dbReference type="ARBA" id="ARBA00001974"/>
    </source>
</evidence>
<keyword evidence="4" id="KW-0274">FAD</keyword>
<dbReference type="Gene3D" id="3.40.50.1820">
    <property type="entry name" value="alpha/beta hydrolase"/>
    <property type="match status" value="1"/>
</dbReference>
<organism evidence="6 7">
    <name type="scientific">Aquiflexum gelatinilyticum</name>
    <dbReference type="NCBI Taxonomy" id="2961943"/>
    <lineage>
        <taxon>Bacteria</taxon>
        <taxon>Pseudomonadati</taxon>
        <taxon>Bacteroidota</taxon>
        <taxon>Cytophagia</taxon>
        <taxon>Cytophagales</taxon>
        <taxon>Cyclobacteriaceae</taxon>
        <taxon>Aquiflexum</taxon>
    </lineage>
</organism>
<reference evidence="6" key="1">
    <citation type="submission" date="2022-08" db="EMBL/GenBank/DDBJ databases">
        <authorList>
            <person name="Zhang D."/>
        </authorList>
    </citation>
    <scope>NUCLEOTIDE SEQUENCE</scope>
    <source>
        <strain evidence="6">XJ19-11</strain>
    </source>
</reference>
<name>A0A9X2P6G2_9BACT</name>
<comment type="similarity">
    <text evidence="2">Belongs to the GMC oxidoreductase family.</text>
</comment>
<comment type="cofactor">
    <cofactor evidence="1">
        <name>FAD</name>
        <dbReference type="ChEBI" id="CHEBI:57692"/>
    </cofactor>
</comment>
<dbReference type="InterPro" id="IPR029058">
    <property type="entry name" value="AB_hydrolase_fold"/>
</dbReference>